<name>A0A5Q0M274_VARPD</name>
<sequence length="126" mass="14224">MKSIAIFLLVLILEIPQEVIARDGFLCTPKEVSKLFIMSGEREIKKCPSPNSKVCNSFLVAKDAFQVTPTHYSWLIGDDSSYKKKMVVDRNTAGFFLETIYKIENASSLETILGECQPQQMSNQKL</sequence>
<dbReference type="EMBL" id="CP045644">
    <property type="protein sequence ID" value="QFZ83529.1"/>
    <property type="molecule type" value="Genomic_DNA"/>
</dbReference>
<dbReference type="Proteomes" id="UP000326780">
    <property type="component" value="Chromosome"/>
</dbReference>
<dbReference type="RefSeq" id="WP_153282242.1">
    <property type="nucleotide sequence ID" value="NZ_CP045644.1"/>
</dbReference>
<organism evidence="1 2">
    <name type="scientific">Variovorax paradoxus</name>
    <dbReference type="NCBI Taxonomy" id="34073"/>
    <lineage>
        <taxon>Bacteria</taxon>
        <taxon>Pseudomonadati</taxon>
        <taxon>Pseudomonadota</taxon>
        <taxon>Betaproteobacteria</taxon>
        <taxon>Burkholderiales</taxon>
        <taxon>Comamonadaceae</taxon>
        <taxon>Variovorax</taxon>
    </lineage>
</organism>
<dbReference type="AlphaFoldDB" id="A0A5Q0M274"/>
<evidence type="ECO:0000313" key="2">
    <source>
        <dbReference type="Proteomes" id="UP000326780"/>
    </source>
</evidence>
<gene>
    <name evidence="1" type="ORF">GFK26_12545</name>
</gene>
<proteinExistence type="predicted"/>
<evidence type="ECO:0000313" key="1">
    <source>
        <dbReference type="EMBL" id="QFZ83529.1"/>
    </source>
</evidence>
<accession>A0A5Q0M274</accession>
<protein>
    <submittedName>
        <fullName evidence="1">Uncharacterized protein</fullName>
    </submittedName>
</protein>
<reference evidence="1 2" key="1">
    <citation type="submission" date="2019-10" db="EMBL/GenBank/DDBJ databases">
        <title>Complete genome sequence of Variovorax paradoxus 5C-2.</title>
        <authorList>
            <person name="Gogoleva N.E."/>
            <person name="Balkin A.S."/>
        </authorList>
    </citation>
    <scope>NUCLEOTIDE SEQUENCE [LARGE SCALE GENOMIC DNA]</scope>
    <source>
        <strain evidence="1 2">5C-2</strain>
    </source>
</reference>